<dbReference type="InterPro" id="IPR028651">
    <property type="entry name" value="ING_fam"/>
</dbReference>
<protein>
    <recommendedName>
        <fullName evidence="5">Inhibitor of growth protein N-terminal histone-binding domain-containing protein</fullName>
    </recommendedName>
</protein>
<dbReference type="Pfam" id="PF12998">
    <property type="entry name" value="ING"/>
    <property type="match status" value="2"/>
</dbReference>
<dbReference type="STRING" id="5643.A0A060S4J2"/>
<evidence type="ECO:0000256" key="4">
    <source>
        <dbReference type="SAM" id="MobiDB-lite"/>
    </source>
</evidence>
<organism evidence="6 7">
    <name type="scientific">Pycnoporus cinnabarinus</name>
    <name type="common">Cinnabar-red polypore</name>
    <name type="synonym">Trametes cinnabarina</name>
    <dbReference type="NCBI Taxonomy" id="5643"/>
    <lineage>
        <taxon>Eukaryota</taxon>
        <taxon>Fungi</taxon>
        <taxon>Dikarya</taxon>
        <taxon>Basidiomycota</taxon>
        <taxon>Agaricomycotina</taxon>
        <taxon>Agaricomycetes</taxon>
        <taxon>Polyporales</taxon>
        <taxon>Polyporaceae</taxon>
        <taxon>Trametes</taxon>
    </lineage>
</organism>
<dbReference type="GO" id="GO:0006355">
    <property type="term" value="P:regulation of DNA-templated transcription"/>
    <property type="evidence" value="ECO:0007669"/>
    <property type="project" value="TreeGrafter"/>
</dbReference>
<dbReference type="GO" id="GO:0000785">
    <property type="term" value="C:chromatin"/>
    <property type="evidence" value="ECO:0007669"/>
    <property type="project" value="UniProtKB-ARBA"/>
</dbReference>
<name>A0A060S4J2_PYCCI</name>
<feature type="binding site" evidence="3">
    <location>
        <position position="459"/>
    </location>
    <ligand>
        <name>Zn(2+)</name>
        <dbReference type="ChEBI" id="CHEBI:29105"/>
        <label>1</label>
    </ligand>
</feature>
<dbReference type="Proteomes" id="UP000029665">
    <property type="component" value="Unassembled WGS sequence"/>
</dbReference>
<feature type="site" description="Histone H3K4me3 binding" evidence="2">
    <location>
        <position position="410"/>
    </location>
</feature>
<keyword evidence="1" id="KW-0156">Chromatin regulator</keyword>
<evidence type="ECO:0000256" key="3">
    <source>
        <dbReference type="PIRSR" id="PIRSR628651-51"/>
    </source>
</evidence>
<comment type="caution">
    <text evidence="6">The sequence shown here is derived from an EMBL/GenBank/DDBJ whole genome shotgun (WGS) entry which is preliminary data.</text>
</comment>
<feature type="site" description="Histone H3K4me3 binding" evidence="2">
    <location>
        <position position="433"/>
    </location>
</feature>
<dbReference type="InterPro" id="IPR013083">
    <property type="entry name" value="Znf_RING/FYVE/PHD"/>
</dbReference>
<feature type="binding site" evidence="3">
    <location>
        <position position="411"/>
    </location>
    <ligand>
        <name>Zn(2+)</name>
        <dbReference type="ChEBI" id="CHEBI:29105"/>
        <label>1</label>
    </ligand>
</feature>
<dbReference type="SMART" id="SM01408">
    <property type="entry name" value="ING"/>
    <property type="match status" value="1"/>
</dbReference>
<feature type="binding site" evidence="3">
    <location>
        <position position="475"/>
    </location>
    <ligand>
        <name>Zn(2+)</name>
        <dbReference type="ChEBI" id="CHEBI:29105"/>
        <label>2</label>
    </ligand>
</feature>
<dbReference type="Gene3D" id="3.30.40.10">
    <property type="entry name" value="Zinc/RING finger domain, C3HC4 (zinc finger)"/>
    <property type="match status" value="2"/>
</dbReference>
<feature type="region of interest" description="Disordered" evidence="4">
    <location>
        <begin position="286"/>
        <end position="366"/>
    </location>
</feature>
<feature type="compositionally biased region" description="Acidic residues" evidence="4">
    <location>
        <begin position="14"/>
        <end position="23"/>
    </location>
</feature>
<feature type="binding site" evidence="3">
    <location>
        <position position="413"/>
    </location>
    <ligand>
        <name>Zn(2+)</name>
        <dbReference type="ChEBI" id="CHEBI:29105"/>
        <label>1</label>
    </ligand>
</feature>
<dbReference type="InterPro" id="IPR011011">
    <property type="entry name" value="Znf_FYVE_PHD"/>
</dbReference>
<dbReference type="PANTHER" id="PTHR10333">
    <property type="entry name" value="INHIBITOR OF GROWTH PROTEIN"/>
    <property type="match status" value="1"/>
</dbReference>
<dbReference type="AlphaFoldDB" id="A0A060S4J2"/>
<dbReference type="GO" id="GO:0006325">
    <property type="term" value="P:chromatin organization"/>
    <property type="evidence" value="ECO:0007669"/>
    <property type="project" value="UniProtKB-KW"/>
</dbReference>
<dbReference type="OMA" id="KEREVWD"/>
<dbReference type="InterPro" id="IPR059153">
    <property type="entry name" value="NSD_PHD-1st"/>
</dbReference>
<keyword evidence="3" id="KW-0862">Zinc</keyword>
<dbReference type="OrthoDB" id="5411773at2759"/>
<evidence type="ECO:0000259" key="5">
    <source>
        <dbReference type="SMART" id="SM01408"/>
    </source>
</evidence>
<dbReference type="HOGENOM" id="CLU_031900_8_1_1"/>
<dbReference type="EMBL" id="CCBP010000034">
    <property type="protein sequence ID" value="CDO69121.1"/>
    <property type="molecule type" value="Genomic_DNA"/>
</dbReference>
<feature type="binding site" evidence="3">
    <location>
        <position position="429"/>
    </location>
    <ligand>
        <name>Zn(2+)</name>
        <dbReference type="ChEBI" id="CHEBI:29105"/>
        <label>2</label>
    </ligand>
</feature>
<dbReference type="GO" id="GO:0046872">
    <property type="term" value="F:metal ion binding"/>
    <property type="evidence" value="ECO:0007669"/>
    <property type="project" value="UniProtKB-KW"/>
</dbReference>
<dbReference type="Pfam" id="PF23011">
    <property type="entry name" value="PHD-1st_NSD"/>
    <property type="match status" value="1"/>
</dbReference>
<feature type="binding site" evidence="3">
    <location>
        <position position="472"/>
    </location>
    <ligand>
        <name>Zn(2+)</name>
        <dbReference type="ChEBI" id="CHEBI:29105"/>
        <label>2</label>
    </ligand>
</feature>
<feature type="site" description="Histone H3K4me3 binding" evidence="2">
    <location>
        <position position="421"/>
    </location>
</feature>
<keyword evidence="3" id="KW-0479">Metal-binding</keyword>
<evidence type="ECO:0000256" key="2">
    <source>
        <dbReference type="PIRSR" id="PIRSR628651-50"/>
    </source>
</evidence>
<gene>
    <name evidence="6" type="ORF">BN946_scf185042.g23</name>
</gene>
<proteinExistence type="predicted"/>
<dbReference type="InterPro" id="IPR024610">
    <property type="entry name" value="ING_N_histone-binding"/>
</dbReference>
<feature type="binding site" evidence="3">
    <location>
        <position position="456"/>
    </location>
    <ligand>
        <name>Zn(2+)</name>
        <dbReference type="ChEBI" id="CHEBI:29105"/>
        <label>1</label>
    </ligand>
</feature>
<dbReference type="CDD" id="cd15587">
    <property type="entry name" value="PHD_Yng1p_like"/>
    <property type="match status" value="1"/>
</dbReference>
<feature type="compositionally biased region" description="Low complexity" evidence="4">
    <location>
        <begin position="292"/>
        <end position="301"/>
    </location>
</feature>
<evidence type="ECO:0000313" key="7">
    <source>
        <dbReference type="Proteomes" id="UP000029665"/>
    </source>
</evidence>
<feature type="compositionally biased region" description="Basic residues" evidence="4">
    <location>
        <begin position="339"/>
        <end position="351"/>
    </location>
</feature>
<dbReference type="GO" id="GO:0005634">
    <property type="term" value="C:nucleus"/>
    <property type="evidence" value="ECO:0007669"/>
    <property type="project" value="TreeGrafter"/>
</dbReference>
<keyword evidence="7" id="KW-1185">Reference proteome</keyword>
<sequence length="489" mass="52920">MSSRKPKRRRVEFGLEEEPEELDASTQQRDASAVDKDPTHQDTGSVTVPAKVSPADEPQEDPEKDAKEREVWDAFREEHYELLEQLPLSLHRAFTLIHELDQQAQDNLAHIAPAVLKYISLRKELAASTQPKDAEVNGVGIASEAAGVEAEVINGPTSPRLFNGHTPNGISSGPASSNGPIALQNSHSTSNTLARAVQNSSSTRELLVRVAQSSEEVTRACAEKVYLAQHAYDLVDRYIRGLDRAIKEQEASISLGLRPGTHTASIILPEVIVPQSTRGRVVATPPPPPIPALEIPGAIVPEPVPKPPSEAVEEAAEVSVADEGTVPPEEAADPSAPSRTRKKGKKRKSTTSRRQTAEPSAAADAPVSVAAEALPVEPAQAPLTLRIPAQNIPTPIVLDEMPPDPNEPRYCFCNQVSFGDMIACDNPTCAREWVGTQVVGITMNLLTSAVTCTQFHIGCVGLTKIPKGNWYCRECVKLMKRPKSRKRAR</sequence>
<evidence type="ECO:0000256" key="1">
    <source>
        <dbReference type="ARBA" id="ARBA00022853"/>
    </source>
</evidence>
<feature type="compositionally biased region" description="Low complexity" evidence="4">
    <location>
        <begin position="352"/>
        <end position="366"/>
    </location>
</feature>
<feature type="compositionally biased region" description="Low complexity" evidence="4">
    <location>
        <begin position="317"/>
        <end position="338"/>
    </location>
</feature>
<reference evidence="6" key="1">
    <citation type="submission" date="2014-01" db="EMBL/GenBank/DDBJ databases">
        <title>The genome of the white-rot fungus Pycnoporus cinnabarinus: a basidiomycete model with a versatile arsenal for lignocellulosic biomass breakdown.</title>
        <authorList>
            <person name="Levasseur A."/>
            <person name="Lomascolo A."/>
            <person name="Ruiz-Duenas F.J."/>
            <person name="Uzan E."/>
            <person name="Piumi F."/>
            <person name="Kues U."/>
            <person name="Ram A.F.J."/>
            <person name="Murat C."/>
            <person name="Haon M."/>
            <person name="Benoit I."/>
            <person name="Arfi Y."/>
            <person name="Chevret D."/>
            <person name="Drula E."/>
            <person name="Kwon M.J."/>
            <person name="Gouret P."/>
            <person name="Lesage-Meessen L."/>
            <person name="Lombard V."/>
            <person name="Mariette J."/>
            <person name="Noirot C."/>
            <person name="Park J."/>
            <person name="Patyshakuliyeva A."/>
            <person name="Wieneger R.A.B."/>
            <person name="Wosten H.A.B."/>
            <person name="Martin F."/>
            <person name="Coutinho P.M."/>
            <person name="de Vries R."/>
            <person name="Martinez A.T."/>
            <person name="Klopp C."/>
            <person name="Pontarotti P."/>
            <person name="Henrissat B."/>
            <person name="Record E."/>
        </authorList>
    </citation>
    <scope>NUCLEOTIDE SEQUENCE [LARGE SCALE GENOMIC DNA]</scope>
    <source>
        <strain evidence="6">BRFM137</strain>
    </source>
</reference>
<dbReference type="SUPFAM" id="SSF57903">
    <property type="entry name" value="FYVE/PHD zinc finger"/>
    <property type="match status" value="1"/>
</dbReference>
<feature type="region of interest" description="Disordered" evidence="4">
    <location>
        <begin position="1"/>
        <end position="68"/>
    </location>
</feature>
<dbReference type="PANTHER" id="PTHR10333:SF42">
    <property type="entry name" value="INHIBITOR OF GROWTH PROTEIN 5"/>
    <property type="match status" value="1"/>
</dbReference>
<accession>A0A060S4J2</accession>
<feature type="site" description="Histone H3K4me3 binding" evidence="2">
    <location>
        <position position="425"/>
    </location>
</feature>
<feature type="region of interest" description="Disordered" evidence="4">
    <location>
        <begin position="163"/>
        <end position="190"/>
    </location>
</feature>
<feature type="compositionally biased region" description="Polar residues" evidence="4">
    <location>
        <begin position="165"/>
        <end position="190"/>
    </location>
</feature>
<feature type="binding site" evidence="3">
    <location>
        <position position="424"/>
    </location>
    <ligand>
        <name>Zn(2+)</name>
        <dbReference type="ChEBI" id="CHEBI:29105"/>
        <label>2</label>
    </ligand>
</feature>
<dbReference type="Gene3D" id="6.10.140.1740">
    <property type="match status" value="1"/>
</dbReference>
<evidence type="ECO:0000313" key="6">
    <source>
        <dbReference type="EMBL" id="CDO69121.1"/>
    </source>
</evidence>
<feature type="domain" description="Inhibitor of growth protein N-terminal histone-binding" evidence="5">
    <location>
        <begin position="75"/>
        <end position="249"/>
    </location>
</feature>
<feature type="compositionally biased region" description="Basic residues" evidence="4">
    <location>
        <begin position="1"/>
        <end position="10"/>
    </location>
</feature>